<accession>A0A7R7ZJB0</accession>
<dbReference type="AlphaFoldDB" id="A0A7R7ZJB0"/>
<dbReference type="Gene3D" id="2.60.120.10">
    <property type="entry name" value="Jelly Rolls"/>
    <property type="match status" value="2"/>
</dbReference>
<proteinExistence type="predicted"/>
<organism evidence="1 2">
    <name type="scientific">Aspergillus chevalieri</name>
    <name type="common">Eurotium chevalieri</name>
    <dbReference type="NCBI Taxonomy" id="182096"/>
    <lineage>
        <taxon>Eukaryota</taxon>
        <taxon>Fungi</taxon>
        <taxon>Dikarya</taxon>
        <taxon>Ascomycota</taxon>
        <taxon>Pezizomycotina</taxon>
        <taxon>Eurotiomycetes</taxon>
        <taxon>Eurotiomycetidae</taxon>
        <taxon>Eurotiales</taxon>
        <taxon>Aspergillaceae</taxon>
        <taxon>Aspergillus</taxon>
        <taxon>Aspergillus subgen. Aspergillus</taxon>
    </lineage>
</organism>
<keyword evidence="2" id="KW-1185">Reference proteome</keyword>
<dbReference type="InterPro" id="IPR053146">
    <property type="entry name" value="QDO-like"/>
</dbReference>
<dbReference type="PANTHER" id="PTHR36440:SF1">
    <property type="entry name" value="PUTATIVE (AFU_ORTHOLOGUE AFUA_8G07350)-RELATED"/>
    <property type="match status" value="1"/>
</dbReference>
<dbReference type="RefSeq" id="XP_043132992.1">
    <property type="nucleotide sequence ID" value="XM_043276489.1"/>
</dbReference>
<dbReference type="PANTHER" id="PTHR36440">
    <property type="entry name" value="PUTATIVE (AFU_ORTHOLOGUE AFUA_8G07350)-RELATED"/>
    <property type="match status" value="1"/>
</dbReference>
<dbReference type="SUPFAM" id="SSF51182">
    <property type="entry name" value="RmlC-like cupins"/>
    <property type="match status" value="1"/>
</dbReference>
<evidence type="ECO:0000313" key="1">
    <source>
        <dbReference type="EMBL" id="BCR84470.1"/>
    </source>
</evidence>
<dbReference type="KEGG" id="ache:ACHE_11872A"/>
<evidence type="ECO:0000313" key="2">
    <source>
        <dbReference type="Proteomes" id="UP000637239"/>
    </source>
</evidence>
<name>A0A7R7ZJB0_ASPCH</name>
<protein>
    <recommendedName>
        <fullName evidence="3">Cupin 2 conserved barrel domain-containing protein</fullName>
    </recommendedName>
</protein>
<dbReference type="InterPro" id="IPR011051">
    <property type="entry name" value="RmlC_Cupin_sf"/>
</dbReference>
<dbReference type="CDD" id="cd02215">
    <property type="entry name" value="cupin_QDO_N_C"/>
    <property type="match status" value="1"/>
</dbReference>
<dbReference type="GeneID" id="66978829"/>
<dbReference type="InterPro" id="IPR014710">
    <property type="entry name" value="RmlC-like_jellyroll"/>
</dbReference>
<gene>
    <name evidence="1" type="ORF">ACHE_11872A</name>
</gene>
<reference evidence="1" key="1">
    <citation type="submission" date="2021-01" db="EMBL/GenBank/DDBJ databases">
        <authorList>
            <consortium name="Aspergillus chevalieri M1 genome sequencing consortium"/>
            <person name="Kazuki M."/>
            <person name="Futagami T."/>
        </authorList>
    </citation>
    <scope>NUCLEOTIDE SEQUENCE</scope>
    <source>
        <strain evidence="1">M1</strain>
    </source>
</reference>
<evidence type="ECO:0008006" key="3">
    <source>
        <dbReference type="Google" id="ProtNLM"/>
    </source>
</evidence>
<dbReference type="Proteomes" id="UP000637239">
    <property type="component" value="Chromosome 1"/>
</dbReference>
<reference evidence="1" key="2">
    <citation type="submission" date="2021-02" db="EMBL/GenBank/DDBJ databases">
        <title>Aspergillus chevalieri M1 genome sequence.</title>
        <authorList>
            <person name="Kadooka C."/>
            <person name="Mori K."/>
            <person name="Futagami T."/>
        </authorList>
    </citation>
    <scope>NUCLEOTIDE SEQUENCE</scope>
    <source>
        <strain evidence="1">M1</strain>
    </source>
</reference>
<dbReference type="EMBL" id="AP024416">
    <property type="protein sequence ID" value="BCR84470.1"/>
    <property type="molecule type" value="Genomic_DNA"/>
</dbReference>
<sequence length="347" mass="38400">MSLPRVAEPPGEVTPYVVPAYQGETLTIPGTKSTDRVLASAKESEGSISVFHFDGVLGDPVGFHHHNEAHDIFMCTRGYIKVWAGDQCRLLGPGDFCSVPPKVIHRPQLVGPWNESLGLVTPGKWVEFFRFASEKYNGLLTNEFDSRNTLQHMVPKFQTIQDEYDVIFDPGHPVCEVGAWTERDTKIADGVQPYYLRADTGPRNLLGGVLSRPFITTKQSDGGKFAITSIESSSEYPPTVLGKPFAFKKVHQVYHVLDGAINVIIDGIANQVRAGETVFIPVGTEISIHFLDRYVRFWSFASGDGLESFVRFGGREYEGKIIPDKADPVDDAKVLRAAENINMKVSI</sequence>